<dbReference type="EMBL" id="CAJZBQ010000012">
    <property type="protein sequence ID" value="CAG9314713.1"/>
    <property type="molecule type" value="Genomic_DNA"/>
</dbReference>
<protein>
    <recommendedName>
        <fullName evidence="4">NADH dehydrogenase subunit 2</fullName>
    </recommendedName>
</protein>
<dbReference type="Gene3D" id="1.20.1110.10">
    <property type="entry name" value="Calcium-transporting ATPase, transmembrane domain"/>
    <property type="match status" value="1"/>
</dbReference>
<proteinExistence type="predicted"/>
<keyword evidence="1" id="KW-0812">Transmembrane</keyword>
<accession>A0AAU9IML2</accession>
<evidence type="ECO:0000313" key="3">
    <source>
        <dbReference type="Proteomes" id="UP001162131"/>
    </source>
</evidence>
<sequence length="74" mass="8672">MISVVFITILNDFTMATVSYDWVRVSKKPEHFNLKVMFIIATVLAIVPLCEWITLIVFMFSTYGLLQSKFFVRF</sequence>
<organism evidence="2 3">
    <name type="scientific">Blepharisma stoltei</name>
    <dbReference type="NCBI Taxonomy" id="1481888"/>
    <lineage>
        <taxon>Eukaryota</taxon>
        <taxon>Sar</taxon>
        <taxon>Alveolata</taxon>
        <taxon>Ciliophora</taxon>
        <taxon>Postciliodesmatophora</taxon>
        <taxon>Heterotrichea</taxon>
        <taxon>Heterotrichida</taxon>
        <taxon>Blepharismidae</taxon>
        <taxon>Blepharisma</taxon>
    </lineage>
</organism>
<dbReference type="Proteomes" id="UP001162131">
    <property type="component" value="Unassembled WGS sequence"/>
</dbReference>
<evidence type="ECO:0008006" key="4">
    <source>
        <dbReference type="Google" id="ProtNLM"/>
    </source>
</evidence>
<keyword evidence="3" id="KW-1185">Reference proteome</keyword>
<feature type="transmembrane region" description="Helical" evidence="1">
    <location>
        <begin position="36"/>
        <end position="66"/>
    </location>
</feature>
<comment type="caution">
    <text evidence="2">The sequence shown here is derived from an EMBL/GenBank/DDBJ whole genome shotgun (WGS) entry which is preliminary data.</text>
</comment>
<reference evidence="2" key="1">
    <citation type="submission" date="2021-09" db="EMBL/GenBank/DDBJ databases">
        <authorList>
            <consortium name="AG Swart"/>
            <person name="Singh M."/>
            <person name="Singh A."/>
            <person name="Seah K."/>
            <person name="Emmerich C."/>
        </authorList>
    </citation>
    <scope>NUCLEOTIDE SEQUENCE</scope>
    <source>
        <strain evidence="2">ATCC30299</strain>
    </source>
</reference>
<evidence type="ECO:0000256" key="1">
    <source>
        <dbReference type="SAM" id="Phobius"/>
    </source>
</evidence>
<name>A0AAU9IML2_9CILI</name>
<dbReference type="AlphaFoldDB" id="A0AAU9IML2"/>
<keyword evidence="1" id="KW-0472">Membrane</keyword>
<gene>
    <name evidence="2" type="ORF">BSTOLATCC_MIC11711</name>
</gene>
<evidence type="ECO:0000313" key="2">
    <source>
        <dbReference type="EMBL" id="CAG9314713.1"/>
    </source>
</evidence>
<keyword evidence="1" id="KW-1133">Transmembrane helix</keyword>